<evidence type="ECO:0000313" key="2">
    <source>
        <dbReference type="EMBL" id="UZX19486.1"/>
    </source>
</evidence>
<dbReference type="Proteomes" id="UP001164506">
    <property type="component" value="Chromosome"/>
</dbReference>
<feature type="region of interest" description="Disordered" evidence="1">
    <location>
        <begin position="127"/>
        <end position="185"/>
    </location>
</feature>
<evidence type="ECO:0000256" key="1">
    <source>
        <dbReference type="SAM" id="MobiDB-lite"/>
    </source>
</evidence>
<gene>
    <name evidence="2" type="ORF">LDH80_01465</name>
</gene>
<dbReference type="RefSeq" id="WP_190103035.1">
    <property type="nucleotide sequence ID" value="NZ_BMUH01000004.1"/>
</dbReference>
<feature type="compositionally biased region" description="Basic residues" evidence="1">
    <location>
        <begin position="166"/>
        <end position="185"/>
    </location>
</feature>
<protein>
    <recommendedName>
        <fullName evidence="4">Post-SET domain-containing protein</fullName>
    </recommendedName>
</protein>
<dbReference type="EMBL" id="CP084204">
    <property type="protein sequence ID" value="UZX19486.1"/>
    <property type="molecule type" value="Genomic_DNA"/>
</dbReference>
<proteinExistence type="predicted"/>
<sequence>MSSLPGSRLPGRTWTVRLTGHPDHSATVACSTAACRMPPRSKDINALRRFAHQHVQAHARSATPRPNATCACGAADCRHHTTRTTCTGRTLLVLIHNRAVGDVWTLTEVCQACAPHIVNATVLPGAPAQPGSPAPAATKPAPPAPVQAIFSSPQASDADEVSAARRSQRPPRARQGRGAANRRGR</sequence>
<reference evidence="2" key="1">
    <citation type="submission" date="2021-09" db="EMBL/GenBank/DDBJ databases">
        <title>Complete genome sequence and metabolic characterization of Streptomyces tanashiensis DSM 731 the producer of antibacterial Kalafungin and diverse secondary metabolites.</title>
        <authorList>
            <person name="Abbasi M.N."/>
            <person name="Anwar M.N."/>
            <person name="Alam K."/>
            <person name="Shoaib M."/>
            <person name="Lin Z."/>
            <person name="Hayat M."/>
            <person name="Ali M.I."/>
            <person name="Malik H.M.T."/>
            <person name="Ahmed I."/>
            <person name="Li A."/>
            <person name="Hailong Wang H."/>
            <person name="Zhang Y."/>
        </authorList>
    </citation>
    <scope>NUCLEOTIDE SEQUENCE</scope>
    <source>
        <strain evidence="2">Kala</strain>
    </source>
</reference>
<evidence type="ECO:0008006" key="4">
    <source>
        <dbReference type="Google" id="ProtNLM"/>
    </source>
</evidence>
<keyword evidence="3" id="KW-1185">Reference proteome</keyword>
<feature type="compositionally biased region" description="Low complexity" evidence="1">
    <location>
        <begin position="127"/>
        <end position="139"/>
    </location>
</feature>
<organism evidence="2 3">
    <name type="scientific">Streptomyces tanashiensis</name>
    <dbReference type="NCBI Taxonomy" id="67367"/>
    <lineage>
        <taxon>Bacteria</taxon>
        <taxon>Bacillati</taxon>
        <taxon>Actinomycetota</taxon>
        <taxon>Actinomycetes</taxon>
        <taxon>Kitasatosporales</taxon>
        <taxon>Streptomycetaceae</taxon>
        <taxon>Streptomyces</taxon>
    </lineage>
</organism>
<accession>A0ABY6QQP5</accession>
<name>A0ABY6QQP5_9ACTN</name>
<evidence type="ECO:0000313" key="3">
    <source>
        <dbReference type="Proteomes" id="UP001164506"/>
    </source>
</evidence>
<dbReference type="GeneID" id="95598069"/>